<dbReference type="EMBL" id="JACXXJ020000005">
    <property type="protein sequence ID" value="MBF2716912.1"/>
    <property type="molecule type" value="Genomic_DNA"/>
</dbReference>
<evidence type="ECO:0000313" key="1">
    <source>
        <dbReference type="EMBL" id="MBF2716912.1"/>
    </source>
</evidence>
<evidence type="ECO:0000313" key="2">
    <source>
        <dbReference type="Proteomes" id="UP000655037"/>
    </source>
</evidence>
<dbReference type="AlphaFoldDB" id="A0AAE2URE8"/>
<sequence>MAKYRWFYRQKTGIAFYAAANAEQISLKAKDMAQFLPPRPCRSYPSCHLFTSCLFGCPPGSFQTKTPESKAFRRNIIDNKGISPLSVAATAPATPYQSGKPYSAVRFIKRTAL</sequence>
<name>A0AAE2URE8_AGRVI</name>
<reference evidence="1" key="1">
    <citation type="submission" date="2020-11" db="EMBL/GenBank/DDBJ databases">
        <title>Agrobacterium vitis strain K377 genome.</title>
        <authorList>
            <person name="Xi H."/>
        </authorList>
    </citation>
    <scope>NUCLEOTIDE SEQUENCE</scope>
    <source>
        <strain evidence="1">K377</strain>
    </source>
</reference>
<dbReference type="RefSeq" id="WP_156534060.1">
    <property type="nucleotide sequence ID" value="NZ_JACXXJ020000005.1"/>
</dbReference>
<organism evidence="1 2">
    <name type="scientific">Agrobacterium vitis</name>
    <name type="common">Rhizobium vitis</name>
    <dbReference type="NCBI Taxonomy" id="373"/>
    <lineage>
        <taxon>Bacteria</taxon>
        <taxon>Pseudomonadati</taxon>
        <taxon>Pseudomonadota</taxon>
        <taxon>Alphaproteobacteria</taxon>
        <taxon>Hyphomicrobiales</taxon>
        <taxon>Rhizobiaceae</taxon>
        <taxon>Rhizobium/Agrobacterium group</taxon>
        <taxon>Agrobacterium</taxon>
    </lineage>
</organism>
<dbReference type="Proteomes" id="UP000655037">
    <property type="component" value="Unassembled WGS sequence"/>
</dbReference>
<protein>
    <submittedName>
        <fullName evidence="1">Uncharacterized protein</fullName>
    </submittedName>
</protein>
<proteinExistence type="predicted"/>
<accession>A0AAE2URE8</accession>
<comment type="caution">
    <text evidence="1">The sequence shown here is derived from an EMBL/GenBank/DDBJ whole genome shotgun (WGS) entry which is preliminary data.</text>
</comment>
<gene>
    <name evidence="1" type="ORF">IEI95_022120</name>
</gene>